<reference evidence="2 3" key="1">
    <citation type="submission" date="2024-03" db="EMBL/GenBank/DDBJ databases">
        <title>Human intestinal bacterial collection.</title>
        <authorList>
            <person name="Pauvert C."/>
            <person name="Hitch T.C.A."/>
            <person name="Clavel T."/>
        </authorList>
    </citation>
    <scope>NUCLEOTIDE SEQUENCE [LARGE SCALE GENOMIC DNA]</scope>
    <source>
        <strain evidence="2 3">CLA-SR-H028</strain>
    </source>
</reference>
<evidence type="ECO:0008006" key="4">
    <source>
        <dbReference type="Google" id="ProtNLM"/>
    </source>
</evidence>
<organism evidence="2 3">
    <name type="scientific">Blautia caccae</name>
    <dbReference type="NCBI Taxonomy" id="3133175"/>
    <lineage>
        <taxon>Bacteria</taxon>
        <taxon>Bacillati</taxon>
        <taxon>Bacillota</taxon>
        <taxon>Clostridia</taxon>
        <taxon>Lachnospirales</taxon>
        <taxon>Lachnospiraceae</taxon>
        <taxon>Blautia</taxon>
    </lineage>
</organism>
<name>A0ABV1DVK1_9FIRM</name>
<comment type="caution">
    <text evidence="2">The sequence shown here is derived from an EMBL/GenBank/DDBJ whole genome shotgun (WGS) entry which is preliminary data.</text>
</comment>
<protein>
    <recommendedName>
        <fullName evidence="4">DUF3829 domain-containing protein</fullName>
    </recommendedName>
</protein>
<proteinExistence type="predicted"/>
<feature type="compositionally biased region" description="Polar residues" evidence="1">
    <location>
        <begin position="336"/>
        <end position="345"/>
    </location>
</feature>
<evidence type="ECO:0000313" key="2">
    <source>
        <dbReference type="EMBL" id="MEQ2434419.1"/>
    </source>
</evidence>
<dbReference type="Proteomes" id="UP001457898">
    <property type="component" value="Unassembled WGS sequence"/>
</dbReference>
<feature type="compositionally biased region" description="Low complexity" evidence="1">
    <location>
        <begin position="290"/>
        <end position="335"/>
    </location>
</feature>
<dbReference type="EMBL" id="JBBMFP010000050">
    <property type="protein sequence ID" value="MEQ2434419.1"/>
    <property type="molecule type" value="Genomic_DNA"/>
</dbReference>
<sequence length="385" mass="41673">MTKKKMTFLAVTAVAVIGISGGAVYAYNYQQEQTRQEQVQIEQEKKEAAEKAERERAAEARAEIEKQLDTIEQNMIALYANEDMKMPADGLTQDKIDAVQKELDAFKETYGADPDASKEQAARFESLEKEFQYISAMFEIVGTYGSLYPEGQLAVPGDDANHLLTKMKTSLEALKTSKPDFYSQYMGKVDEAQNALAGQQAVREAVFMIYDKETGAMVDGVTREQYQDVLEAVNSLPENTLKAELLGYLPTVEQTLTAQEEAERKAVQESQQRKQASGNGTGSQVSNSDGGTSSGYTEGETYSGNEDSWSGGSESYSSGGSESSGDSSTAGGTAEESPSGNQSEKTGGYMGEEHKSFSVTTTWTDGGDIKGGGTWEGGTVEGFDW</sequence>
<feature type="region of interest" description="Disordered" evidence="1">
    <location>
        <begin position="259"/>
        <end position="385"/>
    </location>
</feature>
<feature type="region of interest" description="Disordered" evidence="1">
    <location>
        <begin position="40"/>
        <end position="60"/>
    </location>
</feature>
<feature type="compositionally biased region" description="Basic and acidic residues" evidence="1">
    <location>
        <begin position="42"/>
        <end position="60"/>
    </location>
</feature>
<feature type="compositionally biased region" description="Polar residues" evidence="1">
    <location>
        <begin position="268"/>
        <end position="289"/>
    </location>
</feature>
<keyword evidence="3" id="KW-1185">Reference proteome</keyword>
<evidence type="ECO:0000313" key="3">
    <source>
        <dbReference type="Proteomes" id="UP001457898"/>
    </source>
</evidence>
<dbReference type="RefSeq" id="WP_118594221.1">
    <property type="nucleotide sequence ID" value="NZ_JBBMFP010000050.1"/>
</dbReference>
<evidence type="ECO:0000256" key="1">
    <source>
        <dbReference type="SAM" id="MobiDB-lite"/>
    </source>
</evidence>
<gene>
    <name evidence="2" type="ORF">WMO65_25860</name>
</gene>
<feature type="compositionally biased region" description="Gly residues" evidence="1">
    <location>
        <begin position="369"/>
        <end position="385"/>
    </location>
</feature>
<accession>A0ABV1DVK1</accession>